<proteinExistence type="predicted"/>
<evidence type="ECO:0000256" key="4">
    <source>
        <dbReference type="ARBA" id="ARBA00023125"/>
    </source>
</evidence>
<feature type="compositionally biased region" description="Polar residues" evidence="7">
    <location>
        <begin position="602"/>
        <end position="634"/>
    </location>
</feature>
<feature type="compositionally biased region" description="Polar residues" evidence="7">
    <location>
        <begin position="167"/>
        <end position="181"/>
    </location>
</feature>
<keyword evidence="10" id="KW-1185">Reference proteome</keyword>
<dbReference type="Proteomes" id="UP000284706">
    <property type="component" value="Unassembled WGS sequence"/>
</dbReference>
<evidence type="ECO:0000313" key="9">
    <source>
        <dbReference type="EMBL" id="PPQ74179.1"/>
    </source>
</evidence>
<gene>
    <name evidence="9" type="ORF">CVT26_006761</name>
</gene>
<dbReference type="GO" id="GO:0000976">
    <property type="term" value="F:transcription cis-regulatory region binding"/>
    <property type="evidence" value="ECO:0007669"/>
    <property type="project" value="TreeGrafter"/>
</dbReference>
<evidence type="ECO:0000313" key="10">
    <source>
        <dbReference type="Proteomes" id="UP000284706"/>
    </source>
</evidence>
<feature type="region of interest" description="Disordered" evidence="7">
    <location>
        <begin position="730"/>
        <end position="755"/>
    </location>
</feature>
<dbReference type="GO" id="GO:0006351">
    <property type="term" value="P:DNA-templated transcription"/>
    <property type="evidence" value="ECO:0007669"/>
    <property type="project" value="InterPro"/>
</dbReference>
<dbReference type="Pfam" id="PF04082">
    <property type="entry name" value="Fungal_trans"/>
    <property type="match status" value="1"/>
</dbReference>
<dbReference type="CDD" id="cd12148">
    <property type="entry name" value="fungal_TF_MHR"/>
    <property type="match status" value="1"/>
</dbReference>
<dbReference type="STRING" id="231916.A0A409W6L2"/>
<dbReference type="GO" id="GO:0008270">
    <property type="term" value="F:zinc ion binding"/>
    <property type="evidence" value="ECO:0007669"/>
    <property type="project" value="InterPro"/>
</dbReference>
<feature type="domain" description="Xylanolytic transcriptional activator regulatory" evidence="8">
    <location>
        <begin position="294"/>
        <end position="372"/>
    </location>
</feature>
<evidence type="ECO:0000256" key="2">
    <source>
        <dbReference type="ARBA" id="ARBA00022723"/>
    </source>
</evidence>
<feature type="region of interest" description="Disordered" evidence="7">
    <location>
        <begin position="590"/>
        <end position="662"/>
    </location>
</feature>
<dbReference type="InterPro" id="IPR036864">
    <property type="entry name" value="Zn2-C6_fun-type_DNA-bd_sf"/>
</dbReference>
<keyword evidence="4" id="KW-0238">DNA-binding</keyword>
<dbReference type="AlphaFoldDB" id="A0A409W6L2"/>
<dbReference type="InParanoid" id="A0A409W6L2"/>
<protein>
    <recommendedName>
        <fullName evidence="8">Xylanolytic transcriptional activator regulatory domain-containing protein</fullName>
    </recommendedName>
</protein>
<dbReference type="GO" id="GO:0005634">
    <property type="term" value="C:nucleus"/>
    <property type="evidence" value="ECO:0007669"/>
    <property type="project" value="UniProtKB-SubCell"/>
</dbReference>
<evidence type="ECO:0000256" key="3">
    <source>
        <dbReference type="ARBA" id="ARBA00023015"/>
    </source>
</evidence>
<dbReference type="EMBL" id="NHYE01005358">
    <property type="protein sequence ID" value="PPQ74179.1"/>
    <property type="molecule type" value="Genomic_DNA"/>
</dbReference>
<keyword evidence="3" id="KW-0805">Transcription regulation</keyword>
<dbReference type="PANTHER" id="PTHR31845">
    <property type="entry name" value="FINGER DOMAIN PROTEIN, PUTATIVE-RELATED"/>
    <property type="match status" value="1"/>
</dbReference>
<comment type="subcellular location">
    <subcellularLocation>
        <location evidence="1">Nucleus</location>
    </subcellularLocation>
</comment>
<organism evidence="9 10">
    <name type="scientific">Gymnopilus dilepis</name>
    <dbReference type="NCBI Taxonomy" id="231916"/>
    <lineage>
        <taxon>Eukaryota</taxon>
        <taxon>Fungi</taxon>
        <taxon>Dikarya</taxon>
        <taxon>Basidiomycota</taxon>
        <taxon>Agaricomycotina</taxon>
        <taxon>Agaricomycetes</taxon>
        <taxon>Agaricomycetidae</taxon>
        <taxon>Agaricales</taxon>
        <taxon>Agaricineae</taxon>
        <taxon>Hymenogastraceae</taxon>
        <taxon>Gymnopilus</taxon>
    </lineage>
</organism>
<comment type="caution">
    <text evidence="9">The sequence shown here is derived from an EMBL/GenBank/DDBJ whole genome shotgun (WGS) entry which is preliminary data.</text>
</comment>
<sequence length="769" mass="86710">MKCVGAEDGQKQCQRCKRANVECIFEKHRRGRKPGSKLSEASKMLRRLEKGLNSAKMKSQSTEALSPYHTDGNPDSPYSTLRSSDPSYPSSSHFPKNELPPPNLHGSYHDAYPPSSNGSRTIDMDDDDDPDRTEEAFFPEKLIRMENQRNSFFRTILNPEEAPATVPQRSSSFTPPQNATPAPTGLNDPISAGIITESDAKMLFDAIFLRLNPFVCLFDPALHTVSYVRAKCPFLFTTLIMAGCKFFKAEKFKECQKLAHEFAVRAFAESWKRVEVVQAFACLTYWKDPDDTRTWTYIGYACRMAVELGLNRYVANPPHHETELQRLERRNRERTYLVLFVHDRSLSMQTGRNWMLPEDDLVRNAMSWPRAAGPAVRPEDVIIAAFVALRRIAASILNSLSTGNSDINYEVVLSNCNARLNQWDDTWRKEMERAGGEKFHHSFLTFFRLHVRLFLNSFGLQPSMIPGSRHPPSLQALATCCTSALDSLNIVSKDFHEIHVLRYGQDSITVMTAYSAIFLLKLLRNPSTAHLLSQDTAKDIYSLISKTADSYQEASSSSHSQVSLSASYHSRFLRSLVANDKARRSELERYDCNNMPIDPRLQCQSTGQATSQGSPTQLYATQPSRMPEAPQQTFHFPASPNLPAHPQTSDNEYQVDPQGRNSMNHQAPNGNAMYAGGYVPLAPNHASELDAHYWKNMFIELGFGENVDPNNLPGMIPGNVGRPVPQHYMEHTQTEQQQQSPLPPPSHHNMAPQPQPIHYHAMHVPSYGH</sequence>
<dbReference type="InterPro" id="IPR007219">
    <property type="entry name" value="XnlR_reg_dom"/>
</dbReference>
<dbReference type="CDD" id="cd00067">
    <property type="entry name" value="GAL4"/>
    <property type="match status" value="1"/>
</dbReference>
<evidence type="ECO:0000256" key="1">
    <source>
        <dbReference type="ARBA" id="ARBA00004123"/>
    </source>
</evidence>
<keyword evidence="6" id="KW-0539">Nucleus</keyword>
<evidence type="ECO:0000256" key="6">
    <source>
        <dbReference type="ARBA" id="ARBA00023242"/>
    </source>
</evidence>
<dbReference type="PANTHER" id="PTHR31845:SF19">
    <property type="entry name" value="TRANSCRIPTION FACTOR DOMAIN-CONTAINING PROTEIN"/>
    <property type="match status" value="1"/>
</dbReference>
<keyword evidence="2" id="KW-0479">Metal-binding</keyword>
<evidence type="ECO:0000259" key="8">
    <source>
        <dbReference type="SMART" id="SM00906"/>
    </source>
</evidence>
<dbReference type="InterPro" id="IPR001138">
    <property type="entry name" value="Zn2Cys6_DnaBD"/>
</dbReference>
<dbReference type="OrthoDB" id="3163292at2759"/>
<dbReference type="SMART" id="SM00906">
    <property type="entry name" value="Fungal_trans"/>
    <property type="match status" value="1"/>
</dbReference>
<dbReference type="InterPro" id="IPR051089">
    <property type="entry name" value="prtT"/>
</dbReference>
<reference evidence="9 10" key="1">
    <citation type="journal article" date="2018" name="Evol. Lett.">
        <title>Horizontal gene cluster transfer increased hallucinogenic mushroom diversity.</title>
        <authorList>
            <person name="Reynolds H.T."/>
            <person name="Vijayakumar V."/>
            <person name="Gluck-Thaler E."/>
            <person name="Korotkin H.B."/>
            <person name="Matheny P.B."/>
            <person name="Slot J.C."/>
        </authorList>
    </citation>
    <scope>NUCLEOTIDE SEQUENCE [LARGE SCALE GENOMIC DNA]</scope>
    <source>
        <strain evidence="9 10">SRW20</strain>
    </source>
</reference>
<keyword evidence="5" id="KW-0804">Transcription</keyword>
<feature type="compositionally biased region" description="Low complexity" evidence="7">
    <location>
        <begin position="79"/>
        <end position="94"/>
    </location>
</feature>
<evidence type="ECO:0000256" key="7">
    <source>
        <dbReference type="SAM" id="MobiDB-lite"/>
    </source>
</evidence>
<dbReference type="Gene3D" id="4.10.240.10">
    <property type="entry name" value="Zn(2)-C6 fungal-type DNA-binding domain"/>
    <property type="match status" value="1"/>
</dbReference>
<name>A0A409W6L2_9AGAR</name>
<accession>A0A409W6L2</accession>
<feature type="region of interest" description="Disordered" evidence="7">
    <location>
        <begin position="163"/>
        <end position="185"/>
    </location>
</feature>
<feature type="region of interest" description="Disordered" evidence="7">
    <location>
        <begin position="27"/>
        <end position="132"/>
    </location>
</feature>
<evidence type="ECO:0000256" key="5">
    <source>
        <dbReference type="ARBA" id="ARBA00023163"/>
    </source>
</evidence>
<dbReference type="GO" id="GO:0000981">
    <property type="term" value="F:DNA-binding transcription factor activity, RNA polymerase II-specific"/>
    <property type="evidence" value="ECO:0007669"/>
    <property type="project" value="InterPro"/>
</dbReference>